<keyword evidence="2 6" id="KW-0547">Nucleotide-binding</keyword>
<feature type="binding site" evidence="6">
    <location>
        <begin position="161"/>
        <end position="169"/>
    </location>
    <ligand>
        <name>ATP</name>
        <dbReference type="ChEBI" id="CHEBI:30616"/>
    </ligand>
</feature>
<dbReference type="Gene3D" id="3.40.50.10420">
    <property type="entry name" value="NagB/RpiA/CoA transferase-like"/>
    <property type="match status" value="1"/>
</dbReference>
<evidence type="ECO:0000256" key="4">
    <source>
        <dbReference type="ARBA" id="ARBA00036539"/>
    </source>
</evidence>
<gene>
    <name evidence="7" type="ORF">TBIB3V08_LOCUS3634</name>
</gene>
<dbReference type="AlphaFoldDB" id="A0A7R9ETK5"/>
<organism evidence="7">
    <name type="scientific">Timema bartmani</name>
    <dbReference type="NCBI Taxonomy" id="61472"/>
    <lineage>
        <taxon>Eukaryota</taxon>
        <taxon>Metazoa</taxon>
        <taxon>Ecdysozoa</taxon>
        <taxon>Arthropoda</taxon>
        <taxon>Hexapoda</taxon>
        <taxon>Insecta</taxon>
        <taxon>Pterygota</taxon>
        <taxon>Neoptera</taxon>
        <taxon>Polyneoptera</taxon>
        <taxon>Phasmatodea</taxon>
        <taxon>Timematodea</taxon>
        <taxon>Timematoidea</taxon>
        <taxon>Timematidae</taxon>
        <taxon>Timema</taxon>
    </lineage>
</organism>
<dbReference type="GO" id="GO:0005739">
    <property type="term" value="C:mitochondrion"/>
    <property type="evidence" value="ECO:0007669"/>
    <property type="project" value="TreeGrafter"/>
</dbReference>
<dbReference type="InterPro" id="IPR002698">
    <property type="entry name" value="FTHF_cligase"/>
</dbReference>
<dbReference type="PIRSF" id="PIRSF006806">
    <property type="entry name" value="FTHF_cligase"/>
    <property type="match status" value="1"/>
</dbReference>
<dbReference type="GO" id="GO:0009396">
    <property type="term" value="P:folic acid-containing compound biosynthetic process"/>
    <property type="evidence" value="ECO:0007669"/>
    <property type="project" value="TreeGrafter"/>
</dbReference>
<evidence type="ECO:0000256" key="5">
    <source>
        <dbReference type="ARBA" id="ARBA00038966"/>
    </source>
</evidence>
<dbReference type="Pfam" id="PF01812">
    <property type="entry name" value="5-FTHF_cyc-lig"/>
    <property type="match status" value="1"/>
</dbReference>
<name>A0A7R9ETK5_9NEOP</name>
<protein>
    <recommendedName>
        <fullName evidence="5">5-formyltetrahydrofolate cyclo-ligase</fullName>
        <ecNumber evidence="5">6.3.3.2</ecNumber>
    </recommendedName>
</protein>
<proteinExistence type="inferred from homology"/>
<dbReference type="PANTHER" id="PTHR23407">
    <property type="entry name" value="ATPASE INHIBITOR/5-FORMYLTETRAHYDROFOLATE CYCLO-LIGASE"/>
    <property type="match status" value="1"/>
</dbReference>
<evidence type="ECO:0000256" key="1">
    <source>
        <dbReference type="ARBA" id="ARBA00010638"/>
    </source>
</evidence>
<comment type="catalytic activity">
    <reaction evidence="4">
        <text>(6S)-5-formyl-5,6,7,8-tetrahydrofolate + ATP = (6R)-5,10-methenyltetrahydrofolate + ADP + phosphate</text>
        <dbReference type="Rhea" id="RHEA:10488"/>
        <dbReference type="ChEBI" id="CHEBI:30616"/>
        <dbReference type="ChEBI" id="CHEBI:43474"/>
        <dbReference type="ChEBI" id="CHEBI:57455"/>
        <dbReference type="ChEBI" id="CHEBI:57457"/>
        <dbReference type="ChEBI" id="CHEBI:456216"/>
        <dbReference type="EC" id="6.3.3.2"/>
    </reaction>
</comment>
<dbReference type="GO" id="GO:0030272">
    <property type="term" value="F:5-formyltetrahydrofolate cyclo-ligase activity"/>
    <property type="evidence" value="ECO:0007669"/>
    <property type="project" value="UniProtKB-EC"/>
</dbReference>
<evidence type="ECO:0000256" key="6">
    <source>
        <dbReference type="PIRSR" id="PIRSR006806-1"/>
    </source>
</evidence>
<dbReference type="InterPro" id="IPR037171">
    <property type="entry name" value="NagB/RpiA_transferase-like"/>
</dbReference>
<dbReference type="GO" id="GO:0005524">
    <property type="term" value="F:ATP binding"/>
    <property type="evidence" value="ECO:0007669"/>
    <property type="project" value="UniProtKB-KW"/>
</dbReference>
<dbReference type="InterPro" id="IPR024185">
    <property type="entry name" value="FTHF_cligase-like_sf"/>
</dbReference>
<dbReference type="EC" id="6.3.3.2" evidence="5"/>
<comment type="similarity">
    <text evidence="1">Belongs to the 5-formyltetrahydrofolate cyclo-ligase family.</text>
</comment>
<evidence type="ECO:0000256" key="2">
    <source>
        <dbReference type="ARBA" id="ARBA00022741"/>
    </source>
</evidence>
<evidence type="ECO:0000313" key="7">
    <source>
        <dbReference type="EMBL" id="CAD7441160.1"/>
    </source>
</evidence>
<evidence type="ECO:0000256" key="3">
    <source>
        <dbReference type="ARBA" id="ARBA00022840"/>
    </source>
</evidence>
<dbReference type="GO" id="GO:0035999">
    <property type="term" value="P:tetrahydrofolate interconversion"/>
    <property type="evidence" value="ECO:0007669"/>
    <property type="project" value="TreeGrafter"/>
</dbReference>
<keyword evidence="3 6" id="KW-0067">ATP-binding</keyword>
<dbReference type="EMBL" id="OD565227">
    <property type="protein sequence ID" value="CAD7441160.1"/>
    <property type="molecule type" value="Genomic_DNA"/>
</dbReference>
<reference evidence="7" key="1">
    <citation type="submission" date="2020-11" db="EMBL/GenBank/DDBJ databases">
        <authorList>
            <person name="Tran Van P."/>
        </authorList>
    </citation>
    <scope>NUCLEOTIDE SEQUENCE</scope>
</reference>
<dbReference type="SUPFAM" id="SSF100950">
    <property type="entry name" value="NagB/RpiA/CoA transferase-like"/>
    <property type="match status" value="1"/>
</dbReference>
<dbReference type="PANTHER" id="PTHR23407:SF1">
    <property type="entry name" value="5-FORMYLTETRAHYDROFOLATE CYCLO-LIGASE"/>
    <property type="match status" value="1"/>
</dbReference>
<accession>A0A7R9ETK5</accession>
<sequence length="215" mass="24644">MIVSSCLEDMDATVRQQKAALRKQMNQVLNALPKHEVVRQSKIVTDKHVLENDTSRSTFRLRFRKGSSEMEMIRLFSMEDLNKLPVNKWNIRQPLDDEIRESVFEAECACTVPTSITVAPSYSECACTVPTNQYPYYRDCLAGKLDLVLNPGLVFTPEGKRLGRGKAYYDQFLHKCSKQLENSPVTLALAFKEQILPHLPTTPTDYIMDYVLYED</sequence>